<accession>A0A2K2CZ98</accession>
<dbReference type="Proteomes" id="UP000008810">
    <property type="component" value="Chromosome 3"/>
</dbReference>
<dbReference type="OrthoDB" id="10671943at2759"/>
<sequence length="50" mass="5672">MRAWHAWKMTARLFLGAAGKGRRHEGTRQRKVANGTKRHMMALPAASLQQ</sequence>
<reference evidence="1" key="2">
    <citation type="submission" date="2017-06" db="EMBL/GenBank/DDBJ databases">
        <title>WGS assembly of Brachypodium distachyon.</title>
        <authorList>
            <consortium name="The International Brachypodium Initiative"/>
            <person name="Lucas S."/>
            <person name="Harmon-Smith M."/>
            <person name="Lail K."/>
            <person name="Tice H."/>
            <person name="Grimwood J."/>
            <person name="Bruce D."/>
            <person name="Barry K."/>
            <person name="Shu S."/>
            <person name="Lindquist E."/>
            <person name="Wang M."/>
            <person name="Pitluck S."/>
            <person name="Vogel J.P."/>
            <person name="Garvin D.F."/>
            <person name="Mockler T.C."/>
            <person name="Schmutz J."/>
            <person name="Rokhsar D."/>
            <person name="Bevan M.W."/>
        </authorList>
    </citation>
    <scope>NUCLEOTIDE SEQUENCE</scope>
    <source>
        <strain evidence="1">Bd21</strain>
    </source>
</reference>
<name>A0A2K2CZ98_BRADI</name>
<evidence type="ECO:0000313" key="1">
    <source>
        <dbReference type="EMBL" id="PNT67346.1"/>
    </source>
</evidence>
<dbReference type="EnsemblPlants" id="PNT67346">
    <property type="protein sequence ID" value="PNT67346"/>
    <property type="gene ID" value="BRADI_3g25668v3"/>
</dbReference>
<reference evidence="2" key="3">
    <citation type="submission" date="2018-08" db="UniProtKB">
        <authorList>
            <consortium name="EnsemblPlants"/>
        </authorList>
    </citation>
    <scope>IDENTIFICATION</scope>
    <source>
        <strain evidence="2">cv. Bd21</strain>
    </source>
</reference>
<evidence type="ECO:0000313" key="2">
    <source>
        <dbReference type="EnsemblPlants" id="PNT67346"/>
    </source>
</evidence>
<protein>
    <submittedName>
        <fullName evidence="1 2">Uncharacterized protein</fullName>
    </submittedName>
</protein>
<evidence type="ECO:0000313" key="3">
    <source>
        <dbReference type="Proteomes" id="UP000008810"/>
    </source>
</evidence>
<dbReference type="Gramene" id="PNT67346">
    <property type="protein sequence ID" value="PNT67346"/>
    <property type="gene ID" value="BRADI_3g25668v3"/>
</dbReference>
<dbReference type="AlphaFoldDB" id="A0A2K2CZ98"/>
<proteinExistence type="predicted"/>
<dbReference type="InParanoid" id="A0A2K2CZ98"/>
<gene>
    <name evidence="1" type="ORF">BRADI_3g25668v3</name>
</gene>
<dbReference type="EMBL" id="CM000882">
    <property type="protein sequence ID" value="PNT67346.1"/>
    <property type="molecule type" value="Genomic_DNA"/>
</dbReference>
<organism evidence="1">
    <name type="scientific">Brachypodium distachyon</name>
    <name type="common">Purple false brome</name>
    <name type="synonym">Trachynia distachya</name>
    <dbReference type="NCBI Taxonomy" id="15368"/>
    <lineage>
        <taxon>Eukaryota</taxon>
        <taxon>Viridiplantae</taxon>
        <taxon>Streptophyta</taxon>
        <taxon>Embryophyta</taxon>
        <taxon>Tracheophyta</taxon>
        <taxon>Spermatophyta</taxon>
        <taxon>Magnoliopsida</taxon>
        <taxon>Liliopsida</taxon>
        <taxon>Poales</taxon>
        <taxon>Poaceae</taxon>
        <taxon>BOP clade</taxon>
        <taxon>Pooideae</taxon>
        <taxon>Stipodae</taxon>
        <taxon>Brachypodieae</taxon>
        <taxon>Brachypodium</taxon>
    </lineage>
</organism>
<keyword evidence="3" id="KW-1185">Reference proteome</keyword>
<reference evidence="1 2" key="1">
    <citation type="journal article" date="2010" name="Nature">
        <title>Genome sequencing and analysis of the model grass Brachypodium distachyon.</title>
        <authorList>
            <consortium name="International Brachypodium Initiative"/>
        </authorList>
    </citation>
    <scope>NUCLEOTIDE SEQUENCE [LARGE SCALE GENOMIC DNA]</scope>
    <source>
        <strain evidence="1 2">Bd21</strain>
    </source>
</reference>